<keyword evidence="1" id="KW-0472">Membrane</keyword>
<gene>
    <name evidence="2" type="ORF">GMARGA_LOCUS21162</name>
</gene>
<comment type="caution">
    <text evidence="2">The sequence shown here is derived from an EMBL/GenBank/DDBJ whole genome shotgun (WGS) entry which is preliminary data.</text>
</comment>
<dbReference type="Proteomes" id="UP000789901">
    <property type="component" value="Unassembled WGS sequence"/>
</dbReference>
<keyword evidence="1" id="KW-1133">Transmembrane helix</keyword>
<evidence type="ECO:0000313" key="2">
    <source>
        <dbReference type="EMBL" id="CAG8790572.1"/>
    </source>
</evidence>
<accession>A0ABN7VPQ1</accession>
<feature type="transmembrane region" description="Helical" evidence="1">
    <location>
        <begin position="33"/>
        <end position="55"/>
    </location>
</feature>
<keyword evidence="1" id="KW-0812">Transmembrane</keyword>
<evidence type="ECO:0000256" key="1">
    <source>
        <dbReference type="SAM" id="Phobius"/>
    </source>
</evidence>
<organism evidence="2 3">
    <name type="scientific">Gigaspora margarita</name>
    <dbReference type="NCBI Taxonomy" id="4874"/>
    <lineage>
        <taxon>Eukaryota</taxon>
        <taxon>Fungi</taxon>
        <taxon>Fungi incertae sedis</taxon>
        <taxon>Mucoromycota</taxon>
        <taxon>Glomeromycotina</taxon>
        <taxon>Glomeromycetes</taxon>
        <taxon>Diversisporales</taxon>
        <taxon>Gigasporaceae</taxon>
        <taxon>Gigaspora</taxon>
    </lineage>
</organism>
<dbReference type="EMBL" id="CAJVQB010019266">
    <property type="protein sequence ID" value="CAG8790572.1"/>
    <property type="molecule type" value="Genomic_DNA"/>
</dbReference>
<keyword evidence="3" id="KW-1185">Reference proteome</keyword>
<protein>
    <submittedName>
        <fullName evidence="2">7639_t:CDS:1</fullName>
    </submittedName>
</protein>
<proteinExistence type="predicted"/>
<name>A0ABN7VPQ1_GIGMA</name>
<evidence type="ECO:0000313" key="3">
    <source>
        <dbReference type="Proteomes" id="UP000789901"/>
    </source>
</evidence>
<sequence length="106" mass="12175">MDTTLMTTTKALAVVNNTTTNDPMQLTIQQPTYVFITVVVIIGFALLIIMTYIPCHKRILKKRKLNNSNTQQLNDINRPNIESQEQFDKYILGPNYNEVNKLFGNK</sequence>
<reference evidence="2 3" key="1">
    <citation type="submission" date="2021-06" db="EMBL/GenBank/DDBJ databases">
        <authorList>
            <person name="Kallberg Y."/>
            <person name="Tangrot J."/>
            <person name="Rosling A."/>
        </authorList>
    </citation>
    <scope>NUCLEOTIDE SEQUENCE [LARGE SCALE GENOMIC DNA]</scope>
    <source>
        <strain evidence="2 3">120-4 pot B 10/14</strain>
    </source>
</reference>